<accession>A0A0S2SYE2</accession>
<sequence length="64" mass="7185">MRPRLTNSDYAAMANAAEELAGMGSSEWRRRYNKALSDYYRALSVRGSVAAESRLGNSKRTDRV</sequence>
<keyword evidence="2" id="KW-1185">Reference proteome</keyword>
<dbReference type="RefSeq" id="YP_009187502.1">
    <property type="nucleotide sequence ID" value="NC_028657.1"/>
</dbReference>
<name>A0A0S2SYE2_9CAUD</name>
<evidence type="ECO:0000313" key="2">
    <source>
        <dbReference type="Proteomes" id="UP000201818"/>
    </source>
</evidence>
<dbReference type="Proteomes" id="UP000201818">
    <property type="component" value="Segment"/>
</dbReference>
<proteinExistence type="predicted"/>
<reference evidence="1 2" key="1">
    <citation type="submission" date="2015-10" db="EMBL/GenBank/DDBJ databases">
        <title>Complete Genome Sequence of the Pseudomonas phage YMC11/02/R656_PAE_BP.</title>
        <authorList>
            <person name="Jeon J."/>
            <person name="Yong D."/>
            <person name="Lee K."/>
        </authorList>
    </citation>
    <scope>NUCLEOTIDE SEQUENCE [LARGE SCALE GENOMIC DNA]</scope>
</reference>
<gene>
    <name evidence="1" type="ORF">BPPAER656_01050</name>
</gene>
<dbReference type="GeneID" id="26516159"/>
<evidence type="ECO:0000313" key="1">
    <source>
        <dbReference type="EMBL" id="ALP47926.1"/>
    </source>
</evidence>
<organism evidence="1 2">
    <name type="scientific">Pseudomonas phage YMC11/02/R656</name>
    <dbReference type="NCBI Taxonomy" id="1755689"/>
    <lineage>
        <taxon>Viruses</taxon>
        <taxon>Duplodnaviria</taxon>
        <taxon>Heunggongvirae</taxon>
        <taxon>Uroviricota</taxon>
        <taxon>Caudoviricetes</taxon>
        <taxon>Bugaksanvirus</taxon>
        <taxon>Bugaksanvirus R656</taxon>
    </lineage>
</organism>
<protein>
    <submittedName>
        <fullName evidence="1">Uncharacterized protein</fullName>
    </submittedName>
</protein>
<dbReference type="EMBL" id="KT968831">
    <property type="protein sequence ID" value="ALP47926.1"/>
    <property type="molecule type" value="Genomic_DNA"/>
</dbReference>
<dbReference type="KEGG" id="vg:26516159"/>